<evidence type="ECO:0000313" key="6">
    <source>
        <dbReference type="EMBL" id="MBK1809880.1"/>
    </source>
</evidence>
<feature type="chain" id="PRO_5046266209" evidence="4">
    <location>
        <begin position="27"/>
        <end position="544"/>
    </location>
</feature>
<dbReference type="SUPFAM" id="SSF50405">
    <property type="entry name" value="Actin-crosslinking proteins"/>
    <property type="match status" value="1"/>
</dbReference>
<keyword evidence="4" id="KW-0732">Signal</keyword>
<protein>
    <submittedName>
        <fullName evidence="6">Cellulase family glycosylhydrolase</fullName>
    </submittedName>
</protein>
<keyword evidence="1 3" id="KW-0378">Hydrolase</keyword>
<evidence type="ECO:0000256" key="2">
    <source>
        <dbReference type="ARBA" id="ARBA00023295"/>
    </source>
</evidence>
<feature type="domain" description="Glycoside hydrolase family 5" evidence="5">
    <location>
        <begin position="113"/>
        <end position="351"/>
    </location>
</feature>
<gene>
    <name evidence="6" type="ORF">JHL18_04395</name>
</gene>
<keyword evidence="2 3" id="KW-0326">Glycosidase</keyword>
<name>A0ABS1EKJ6_9CLOT</name>
<dbReference type="InterPro" id="IPR017853">
    <property type="entry name" value="GH"/>
</dbReference>
<reference evidence="7" key="1">
    <citation type="submission" date="2021-01" db="EMBL/GenBank/DDBJ databases">
        <title>Genome public.</title>
        <authorList>
            <person name="Liu C."/>
            <person name="Sun Q."/>
        </authorList>
    </citation>
    <scope>NUCLEOTIDE SEQUENCE [LARGE SCALE GENOMIC DNA]</scope>
    <source>
        <strain evidence="7">YIM B02505</strain>
    </source>
</reference>
<dbReference type="InterPro" id="IPR001547">
    <property type="entry name" value="Glyco_hydro_5"/>
</dbReference>
<dbReference type="Gene3D" id="3.20.20.80">
    <property type="entry name" value="Glycosidases"/>
    <property type="match status" value="1"/>
</dbReference>
<evidence type="ECO:0000256" key="1">
    <source>
        <dbReference type="ARBA" id="ARBA00022801"/>
    </source>
</evidence>
<accession>A0ABS1EKJ6</accession>
<dbReference type="InterPro" id="IPR050386">
    <property type="entry name" value="Glycosyl_hydrolase_5"/>
</dbReference>
<dbReference type="CDD" id="cd00257">
    <property type="entry name" value="beta-trefoil_FSCN-like"/>
    <property type="match status" value="1"/>
</dbReference>
<proteinExistence type="inferred from homology"/>
<keyword evidence="7" id="KW-1185">Reference proteome</keyword>
<dbReference type="PANTHER" id="PTHR31297">
    <property type="entry name" value="GLUCAN ENDO-1,6-BETA-GLUCOSIDASE B"/>
    <property type="match status" value="1"/>
</dbReference>
<dbReference type="Pfam" id="PF00150">
    <property type="entry name" value="Cellulase"/>
    <property type="match status" value="1"/>
</dbReference>
<dbReference type="Gene3D" id="2.80.10.50">
    <property type="match status" value="1"/>
</dbReference>
<dbReference type="PANTHER" id="PTHR31297:SF13">
    <property type="entry name" value="PUTATIVE-RELATED"/>
    <property type="match status" value="1"/>
</dbReference>
<dbReference type="Proteomes" id="UP000596739">
    <property type="component" value="Unassembled WGS sequence"/>
</dbReference>
<dbReference type="RefSeq" id="WP_200266518.1">
    <property type="nucleotide sequence ID" value="NZ_JAENHN010000010.1"/>
</dbReference>
<dbReference type="EMBL" id="JAENHN010000010">
    <property type="protein sequence ID" value="MBK1809880.1"/>
    <property type="molecule type" value="Genomic_DNA"/>
</dbReference>
<comment type="caution">
    <text evidence="6">The sequence shown here is derived from an EMBL/GenBank/DDBJ whole genome shotgun (WGS) entry which is preliminary data.</text>
</comment>
<feature type="signal peptide" evidence="4">
    <location>
        <begin position="1"/>
        <end position="26"/>
    </location>
</feature>
<dbReference type="InterPro" id="IPR008999">
    <property type="entry name" value="Actin-crosslinking"/>
</dbReference>
<evidence type="ECO:0000259" key="5">
    <source>
        <dbReference type="Pfam" id="PF00150"/>
    </source>
</evidence>
<sequence>MLRKSKGLSVAIATLMLLGTMVTSTVKTKAATIGSTGFLKTSGTVIKDNKGTGSVVNLRGTNLGGWLLQEGWMSPIGVKDEWTLRETLTNRFGEATKESLINTYQNAWLNIGDLDNIKNMGMNFVRVPIYYLDLMDKYGNWKSDPWSKLDWLVNECSTRGIYVLLDLHGTFGGQNTFDNCGEANSDPQLWKNTQYQDRTVTLWQGIANRYKGNPTVAGYDLLNEPDRVGRDQLNGFYNRLYQAIRAIDPDHMIYMEGAWDWNQLYAPSVYGWTNVVYQMHYYAMADNQPTDWNAQNGLIDSAIKGMKEHQASWNVPVYAGEFCVFDFDDLWEKFFSQLNSINASWTNWTYKITNGSNHWGFYKYNTNPVPDINNDSAATIASKWQKFNTANFLPNTSFQNLVKKYTSAPPVISQYSYLTSRANGKIISADNYGNNPLVANRDTAEDWEQFKVIDNGDGTISFQAKANGKYVSADLNNGNKLIAKADTIQQWEKFKKVPQADGTIALQAMANNLYVTTDLNNGGVLYATKPAVGGAWEAFNLTQK</sequence>
<dbReference type="SUPFAM" id="SSF51445">
    <property type="entry name" value="(Trans)glycosidases"/>
    <property type="match status" value="1"/>
</dbReference>
<evidence type="ECO:0000313" key="7">
    <source>
        <dbReference type="Proteomes" id="UP000596739"/>
    </source>
</evidence>
<organism evidence="6 7">
    <name type="scientific">Clostridium yunnanense</name>
    <dbReference type="NCBI Taxonomy" id="2800325"/>
    <lineage>
        <taxon>Bacteria</taxon>
        <taxon>Bacillati</taxon>
        <taxon>Bacillota</taxon>
        <taxon>Clostridia</taxon>
        <taxon>Eubacteriales</taxon>
        <taxon>Clostridiaceae</taxon>
        <taxon>Clostridium</taxon>
    </lineage>
</organism>
<evidence type="ECO:0000256" key="3">
    <source>
        <dbReference type="RuleBase" id="RU361153"/>
    </source>
</evidence>
<comment type="similarity">
    <text evidence="3">Belongs to the glycosyl hydrolase 5 (cellulase A) family.</text>
</comment>
<evidence type="ECO:0000256" key="4">
    <source>
        <dbReference type="SAM" id="SignalP"/>
    </source>
</evidence>